<evidence type="ECO:0000313" key="1">
    <source>
        <dbReference type="EMBL" id="MBK9717067.1"/>
    </source>
</evidence>
<name>A0A9D7S8G7_9BACT</name>
<organism evidence="1 2">
    <name type="scientific">Candidatus Defluviibacterium haderslevense</name>
    <dbReference type="NCBI Taxonomy" id="2981993"/>
    <lineage>
        <taxon>Bacteria</taxon>
        <taxon>Pseudomonadati</taxon>
        <taxon>Bacteroidota</taxon>
        <taxon>Saprospiria</taxon>
        <taxon>Saprospirales</taxon>
        <taxon>Saprospiraceae</taxon>
        <taxon>Candidatus Defluviibacterium</taxon>
    </lineage>
</organism>
<dbReference type="EMBL" id="JADKFW010000004">
    <property type="protein sequence ID" value="MBK9717067.1"/>
    <property type="molecule type" value="Genomic_DNA"/>
</dbReference>
<gene>
    <name evidence="1" type="ORF">IPO85_06065</name>
</gene>
<reference evidence="1 2" key="1">
    <citation type="submission" date="2020-10" db="EMBL/GenBank/DDBJ databases">
        <title>Connecting structure to function with the recovery of over 1000 high-quality activated sludge metagenome-assembled genomes encoding full-length rRNA genes using long-read sequencing.</title>
        <authorList>
            <person name="Singleton C.M."/>
            <person name="Petriglieri F."/>
            <person name="Kristensen J.M."/>
            <person name="Kirkegaard R.H."/>
            <person name="Michaelsen T.Y."/>
            <person name="Andersen M.H."/>
            <person name="Karst S.M."/>
            <person name="Dueholm M.S."/>
            <person name="Nielsen P.H."/>
            <person name="Albertsen M."/>
        </authorList>
    </citation>
    <scope>NUCLEOTIDE SEQUENCE [LARGE SCALE GENOMIC DNA]</scope>
    <source>
        <strain evidence="1">Ribe_18-Q3-R11-54_BAT3C.373</strain>
    </source>
</reference>
<sequence>MKITTLNFIFGILLFTINANVLVSQVKIMDINNISIFETKDKSGKLSYSGIGPNGSKVPVSITYLKAADITNKNNGNKTSNCSYSCFPCGNGNTDLCCLCKNDAKSAKVLLEKITKFKKVYEEPNFKLYKIQENKDTGYLGLDNNGNYVQTKVNKPKGPITIPGDECYKCTMQGKVKVCEFFPCKK</sequence>
<dbReference type="AlphaFoldDB" id="A0A9D7S8G7"/>
<evidence type="ECO:0000313" key="2">
    <source>
        <dbReference type="Proteomes" id="UP000808349"/>
    </source>
</evidence>
<dbReference type="Proteomes" id="UP000808349">
    <property type="component" value="Unassembled WGS sequence"/>
</dbReference>
<comment type="caution">
    <text evidence="1">The sequence shown here is derived from an EMBL/GenBank/DDBJ whole genome shotgun (WGS) entry which is preliminary data.</text>
</comment>
<proteinExistence type="predicted"/>
<protein>
    <submittedName>
        <fullName evidence="1">Uncharacterized protein</fullName>
    </submittedName>
</protein>
<accession>A0A9D7S8G7</accession>